<evidence type="ECO:0008006" key="3">
    <source>
        <dbReference type="Google" id="ProtNLM"/>
    </source>
</evidence>
<dbReference type="EMBL" id="JABFAD010000003">
    <property type="protein sequence ID" value="MBA0794209.1"/>
    <property type="molecule type" value="Genomic_DNA"/>
</dbReference>
<gene>
    <name evidence="1" type="ORF">Gohar_018559</name>
</gene>
<evidence type="ECO:0000313" key="1">
    <source>
        <dbReference type="EMBL" id="MBA0794209.1"/>
    </source>
</evidence>
<proteinExistence type="predicted"/>
<dbReference type="Proteomes" id="UP000593560">
    <property type="component" value="Unassembled WGS sequence"/>
</dbReference>
<comment type="caution">
    <text evidence="1">The sequence shown here is derived from an EMBL/GenBank/DDBJ whole genome shotgun (WGS) entry which is preliminary data.</text>
</comment>
<organism evidence="1 2">
    <name type="scientific">Gossypium harknessii</name>
    <dbReference type="NCBI Taxonomy" id="34285"/>
    <lineage>
        <taxon>Eukaryota</taxon>
        <taxon>Viridiplantae</taxon>
        <taxon>Streptophyta</taxon>
        <taxon>Embryophyta</taxon>
        <taxon>Tracheophyta</taxon>
        <taxon>Spermatophyta</taxon>
        <taxon>Magnoliopsida</taxon>
        <taxon>eudicotyledons</taxon>
        <taxon>Gunneridae</taxon>
        <taxon>Pentapetalae</taxon>
        <taxon>rosids</taxon>
        <taxon>malvids</taxon>
        <taxon>Malvales</taxon>
        <taxon>Malvaceae</taxon>
        <taxon>Malvoideae</taxon>
        <taxon>Gossypium</taxon>
    </lineage>
</organism>
<dbReference type="AlphaFoldDB" id="A0A7J9G9F6"/>
<sequence length="287" mass="33527">SDNYRLSHPVDNCNLEYVAELIDNNKREWKEEITNTFAAVYARRILQIPLAAIPYEDELAWRGEPLQAFSMRSAYKLLQMGIPTPNLNTLQLISGDFYRTLWNLKLLPKVQITRRVIYVSFWVLWTERNKYVHERINKSSKDMAFFIHRYIKELDYLEEKGLAKAIIKETWVPPSRKDIKINFNANFNRDLFRTGSGVVAIDGRGKVIASKATIHENVGSTFATEAHACLERKFRFLKSQHVRRIVNNLADTIATESLKKRKEFYLEGSVPRYAVKALEDDWIREPN</sequence>
<dbReference type="OrthoDB" id="975181at2759"/>
<evidence type="ECO:0000313" key="2">
    <source>
        <dbReference type="Proteomes" id="UP000593560"/>
    </source>
</evidence>
<protein>
    <recommendedName>
        <fullName evidence="3">RNase H type-1 domain-containing protein</fullName>
    </recommendedName>
</protein>
<keyword evidence="2" id="KW-1185">Reference proteome</keyword>
<reference evidence="1 2" key="1">
    <citation type="journal article" date="2019" name="Genome Biol. Evol.">
        <title>Insights into the evolution of the New World diploid cottons (Gossypium, subgenus Houzingenia) based on genome sequencing.</title>
        <authorList>
            <person name="Grover C.E."/>
            <person name="Arick M.A. 2nd"/>
            <person name="Thrash A."/>
            <person name="Conover J.L."/>
            <person name="Sanders W.S."/>
            <person name="Peterson D.G."/>
            <person name="Frelichowski J.E."/>
            <person name="Scheffler J.A."/>
            <person name="Scheffler B.E."/>
            <person name="Wendel J.F."/>
        </authorList>
    </citation>
    <scope>NUCLEOTIDE SEQUENCE [LARGE SCALE GENOMIC DNA]</scope>
    <source>
        <strain evidence="1">0</strain>
        <tissue evidence="1">Leaf</tissue>
    </source>
</reference>
<feature type="non-terminal residue" evidence="1">
    <location>
        <position position="1"/>
    </location>
</feature>
<accession>A0A7J9G9F6</accession>
<name>A0A7J9G9F6_9ROSI</name>